<feature type="region of interest" description="Disordered" evidence="2">
    <location>
        <begin position="298"/>
        <end position="318"/>
    </location>
</feature>
<dbReference type="InterPro" id="IPR053164">
    <property type="entry name" value="IS1016-like_transposase"/>
</dbReference>
<feature type="compositionally biased region" description="Low complexity" evidence="2">
    <location>
        <begin position="89"/>
        <end position="110"/>
    </location>
</feature>
<keyword evidence="1" id="KW-0862">Zinc</keyword>
<dbReference type="PANTHER" id="PTHR47163">
    <property type="entry name" value="DDE_TNP_IS1595 DOMAIN-CONTAINING PROTEIN"/>
    <property type="match status" value="1"/>
</dbReference>
<keyword evidence="1" id="KW-0479">Metal-binding</keyword>
<dbReference type="Pfam" id="PF12762">
    <property type="entry name" value="DDE_Tnp_IS1595"/>
    <property type="match status" value="1"/>
</dbReference>
<feature type="compositionally biased region" description="Polar residues" evidence="2">
    <location>
        <begin position="725"/>
        <end position="757"/>
    </location>
</feature>
<dbReference type="Proteomes" id="UP001497623">
    <property type="component" value="Unassembled WGS sequence"/>
</dbReference>
<gene>
    <name evidence="4" type="ORF">MNOR_LOCUS39823</name>
</gene>
<dbReference type="PROSITE" id="PS00028">
    <property type="entry name" value="ZINC_FINGER_C2H2_1"/>
    <property type="match status" value="1"/>
</dbReference>
<feature type="compositionally biased region" description="Basic and acidic residues" evidence="2">
    <location>
        <begin position="354"/>
        <end position="372"/>
    </location>
</feature>
<feature type="region of interest" description="Disordered" evidence="2">
    <location>
        <begin position="725"/>
        <end position="769"/>
    </location>
</feature>
<keyword evidence="5" id="KW-1185">Reference proteome</keyword>
<dbReference type="GO" id="GO:0008270">
    <property type="term" value="F:zinc ion binding"/>
    <property type="evidence" value="ECO:0007669"/>
    <property type="project" value="UniProtKB-KW"/>
</dbReference>
<evidence type="ECO:0000313" key="5">
    <source>
        <dbReference type="Proteomes" id="UP001497623"/>
    </source>
</evidence>
<dbReference type="PROSITE" id="PS50157">
    <property type="entry name" value="ZINC_FINGER_C2H2_2"/>
    <property type="match status" value="1"/>
</dbReference>
<evidence type="ECO:0000256" key="2">
    <source>
        <dbReference type="SAM" id="MobiDB-lite"/>
    </source>
</evidence>
<dbReference type="InterPro" id="IPR013087">
    <property type="entry name" value="Znf_C2H2_type"/>
</dbReference>
<dbReference type="PANTHER" id="PTHR47163:SF2">
    <property type="entry name" value="SI:DKEY-17M8.2"/>
    <property type="match status" value="1"/>
</dbReference>
<feature type="region of interest" description="Disordered" evidence="2">
    <location>
        <begin position="86"/>
        <end position="110"/>
    </location>
</feature>
<dbReference type="InterPro" id="IPR024445">
    <property type="entry name" value="Tnp_ISXO2-like"/>
</dbReference>
<dbReference type="AlphaFoldDB" id="A0AAV2SSC1"/>
<keyword evidence="1" id="KW-0863">Zinc-finger</keyword>
<evidence type="ECO:0000259" key="3">
    <source>
        <dbReference type="PROSITE" id="PS50157"/>
    </source>
</evidence>
<feature type="domain" description="C2H2-type" evidence="3">
    <location>
        <begin position="123"/>
        <end position="150"/>
    </location>
</feature>
<comment type="caution">
    <text evidence="4">The sequence shown here is derived from an EMBL/GenBank/DDBJ whole genome shotgun (WGS) entry which is preliminary data.</text>
</comment>
<feature type="compositionally biased region" description="Low complexity" evidence="2">
    <location>
        <begin position="305"/>
        <end position="315"/>
    </location>
</feature>
<feature type="non-terminal residue" evidence="4">
    <location>
        <position position="851"/>
    </location>
</feature>
<feature type="region of interest" description="Disordered" evidence="2">
    <location>
        <begin position="261"/>
        <end position="280"/>
    </location>
</feature>
<accession>A0AAV2SSC1</accession>
<name>A0AAV2SSC1_MEGNR</name>
<sequence length="851" mass="98817">MMESEEYFRRMCEQNGAYNTSSCARTYSTPYGDKSSVFRPTVPVESPVNSAALAAAMVITQPIEQHQTNQPQLQPQSLDNHQQIHVHMQHQSQLHEQQPQSQLHVQQQHQQLNKQQQEQQILYKCNECGSSWGNLKEFRQHQRKHFNSPEEVHPPPPLNNFGKVSAISELQVSTSTNSDYIPDNFLSLMPSIPQRYGPEPHKIYPPEPHKTYPHEPPKTFNLESPVMYKPQPHIVFNSQHTKSFIQKPLETCVKLKSMESEFKNQKNSDKHNYTDMGENTENSFLNFEHSIFENEDGKTQDHYASNDSYSNNSDNSHTKEEIEKNISYFEAKLEENINLLKSLDKKRQPRVQKKKNDQKKVKASTDYEEPKPEDDSVIVSLVAETTPMLDVIRWFQQHQLIKSKMKCDHCEHVMSWETVMEMKRFKEGFYWKCRNRSCPKFNSKPRKSIIAGSVFERSQISLKKWLHIIYKWSRNVGVKAASEQINIGNKTMGQHFRFFRDICEEYFKENPIKLGGPGISIEFNVFSLSDSRHPLNRGAEKQPPIWVLAIVDPNCIPSIGYMEIVESRDVATLLPIIIKVVQLGSIIHTKEWRAYSNILEVSKTTKAVDHQVDFVDFNYPMHSKAIESYWKKHKSYLMAMKGIKKCALNSHLQEFMWRERFLENVLEIICEQISIQYSIDVVSDTPDSCHSMEEVNKPKKHKGEKLKENLHNLEEPPVKKCRSIVQQTQSSHSISQDSITQNKDSIKQEPSVSNASYIDNPEDVGSGEERENQIKYLKKDGNILEESPPKKCLPVVQQGRQCHRKIKKYTDNQEPVLECDSEIVSLFAETTPMLVVIRWFMQHQLLISEMK</sequence>
<feature type="region of interest" description="Disordered" evidence="2">
    <location>
        <begin position="344"/>
        <end position="372"/>
    </location>
</feature>
<dbReference type="SMART" id="SM01126">
    <property type="entry name" value="DDE_Tnp_IS1595"/>
    <property type="match status" value="1"/>
</dbReference>
<evidence type="ECO:0000313" key="4">
    <source>
        <dbReference type="EMBL" id="CAL4231858.1"/>
    </source>
</evidence>
<organism evidence="4 5">
    <name type="scientific">Meganyctiphanes norvegica</name>
    <name type="common">Northern krill</name>
    <name type="synonym">Thysanopoda norvegica</name>
    <dbReference type="NCBI Taxonomy" id="48144"/>
    <lineage>
        <taxon>Eukaryota</taxon>
        <taxon>Metazoa</taxon>
        <taxon>Ecdysozoa</taxon>
        <taxon>Arthropoda</taxon>
        <taxon>Crustacea</taxon>
        <taxon>Multicrustacea</taxon>
        <taxon>Malacostraca</taxon>
        <taxon>Eumalacostraca</taxon>
        <taxon>Eucarida</taxon>
        <taxon>Euphausiacea</taxon>
        <taxon>Euphausiidae</taxon>
        <taxon>Meganyctiphanes</taxon>
    </lineage>
</organism>
<reference evidence="4 5" key="1">
    <citation type="submission" date="2024-05" db="EMBL/GenBank/DDBJ databases">
        <authorList>
            <person name="Wallberg A."/>
        </authorList>
    </citation>
    <scope>NUCLEOTIDE SEQUENCE [LARGE SCALE GENOMIC DNA]</scope>
</reference>
<dbReference type="EMBL" id="CAXKWB010109674">
    <property type="protein sequence ID" value="CAL4231858.1"/>
    <property type="molecule type" value="Genomic_DNA"/>
</dbReference>
<feature type="compositionally biased region" description="Basic and acidic residues" evidence="2">
    <location>
        <begin position="261"/>
        <end position="273"/>
    </location>
</feature>
<evidence type="ECO:0000256" key="1">
    <source>
        <dbReference type="PROSITE-ProRule" id="PRU00042"/>
    </source>
</evidence>
<protein>
    <recommendedName>
        <fullName evidence="3">C2H2-type domain-containing protein</fullName>
    </recommendedName>
</protein>
<proteinExistence type="predicted"/>